<proteinExistence type="predicted"/>
<accession>A0AA87Z1W6</accession>
<dbReference type="Proteomes" id="UP001187192">
    <property type="component" value="Unassembled WGS sequence"/>
</dbReference>
<protein>
    <submittedName>
        <fullName evidence="1">Uncharacterized protein</fullName>
    </submittedName>
</protein>
<organism evidence="1 3">
    <name type="scientific">Ficus carica</name>
    <name type="common">Common fig</name>
    <dbReference type="NCBI Taxonomy" id="3494"/>
    <lineage>
        <taxon>Eukaryota</taxon>
        <taxon>Viridiplantae</taxon>
        <taxon>Streptophyta</taxon>
        <taxon>Embryophyta</taxon>
        <taxon>Tracheophyta</taxon>
        <taxon>Spermatophyta</taxon>
        <taxon>Magnoliopsida</taxon>
        <taxon>eudicotyledons</taxon>
        <taxon>Gunneridae</taxon>
        <taxon>Pentapetalae</taxon>
        <taxon>rosids</taxon>
        <taxon>fabids</taxon>
        <taxon>Rosales</taxon>
        <taxon>Moraceae</taxon>
        <taxon>Ficeae</taxon>
        <taxon>Ficus</taxon>
    </lineage>
</organism>
<comment type="caution">
    <text evidence="1">The sequence shown here is derived from an EMBL/GenBank/DDBJ whole genome shotgun (WGS) entry which is preliminary data.</text>
</comment>
<evidence type="ECO:0000313" key="1">
    <source>
        <dbReference type="EMBL" id="GMN27017.1"/>
    </source>
</evidence>
<dbReference type="EMBL" id="BTGU01012494">
    <property type="protein sequence ID" value="GMN70923.1"/>
    <property type="molecule type" value="Genomic_DNA"/>
</dbReference>
<sequence>MVGMIVGNMIDDCQVSSTMPEILPQEAKVDADAKERPGRDFI</sequence>
<name>A0AA87Z1W6_FICCA</name>
<evidence type="ECO:0000313" key="3">
    <source>
        <dbReference type="Proteomes" id="UP001187192"/>
    </source>
</evidence>
<evidence type="ECO:0000313" key="2">
    <source>
        <dbReference type="EMBL" id="GMN70923.1"/>
    </source>
</evidence>
<dbReference type="AlphaFoldDB" id="A0AA87Z1W6"/>
<reference evidence="1" key="1">
    <citation type="submission" date="2023-07" db="EMBL/GenBank/DDBJ databases">
        <title>draft genome sequence of fig (Ficus carica).</title>
        <authorList>
            <person name="Takahashi T."/>
            <person name="Nishimura K."/>
        </authorList>
    </citation>
    <scope>NUCLEOTIDE SEQUENCE</scope>
</reference>
<gene>
    <name evidence="1" type="ORF">TIFTF001_051556</name>
    <name evidence="2" type="ORF">TIFTF001_053326</name>
</gene>
<dbReference type="EMBL" id="BTGU01009666">
    <property type="protein sequence ID" value="GMN27017.1"/>
    <property type="molecule type" value="Genomic_DNA"/>
</dbReference>
<keyword evidence="3" id="KW-1185">Reference proteome</keyword>